<organism evidence="1 2">
    <name type="scientific">Plakobranchus ocellatus</name>
    <dbReference type="NCBI Taxonomy" id="259542"/>
    <lineage>
        <taxon>Eukaryota</taxon>
        <taxon>Metazoa</taxon>
        <taxon>Spiralia</taxon>
        <taxon>Lophotrochozoa</taxon>
        <taxon>Mollusca</taxon>
        <taxon>Gastropoda</taxon>
        <taxon>Heterobranchia</taxon>
        <taxon>Euthyneura</taxon>
        <taxon>Panpulmonata</taxon>
        <taxon>Sacoglossa</taxon>
        <taxon>Placobranchoidea</taxon>
        <taxon>Plakobranchidae</taxon>
        <taxon>Plakobranchus</taxon>
    </lineage>
</organism>
<dbReference type="AlphaFoldDB" id="A0AAV3Y9R2"/>
<protein>
    <submittedName>
        <fullName evidence="1">Uncharacterized protein</fullName>
    </submittedName>
</protein>
<keyword evidence="2" id="KW-1185">Reference proteome</keyword>
<proteinExistence type="predicted"/>
<name>A0AAV3Y9R2_9GAST</name>
<dbReference type="Proteomes" id="UP000735302">
    <property type="component" value="Unassembled WGS sequence"/>
</dbReference>
<dbReference type="EMBL" id="BLXT01000641">
    <property type="protein sequence ID" value="GFN79247.1"/>
    <property type="molecule type" value="Genomic_DNA"/>
</dbReference>
<evidence type="ECO:0000313" key="2">
    <source>
        <dbReference type="Proteomes" id="UP000735302"/>
    </source>
</evidence>
<reference evidence="1 2" key="1">
    <citation type="journal article" date="2021" name="Elife">
        <title>Chloroplast acquisition without the gene transfer in kleptoplastic sea slugs, Plakobranchus ocellatus.</title>
        <authorList>
            <person name="Maeda T."/>
            <person name="Takahashi S."/>
            <person name="Yoshida T."/>
            <person name="Shimamura S."/>
            <person name="Takaki Y."/>
            <person name="Nagai Y."/>
            <person name="Toyoda A."/>
            <person name="Suzuki Y."/>
            <person name="Arimoto A."/>
            <person name="Ishii H."/>
            <person name="Satoh N."/>
            <person name="Nishiyama T."/>
            <person name="Hasebe M."/>
            <person name="Maruyama T."/>
            <person name="Minagawa J."/>
            <person name="Obokata J."/>
            <person name="Shigenobu S."/>
        </authorList>
    </citation>
    <scope>NUCLEOTIDE SEQUENCE [LARGE SCALE GENOMIC DNA]</scope>
</reference>
<gene>
    <name evidence="1" type="ORF">PoB_000575300</name>
</gene>
<sequence length="103" mass="11451">MEIFSRTATSKLNLGALRKGSSVSPCLGSPFPLSNRRHSIFPTVLSLSRTAIRGYYYRGCDTVTTIRGYYYCGCDTVTAIRGYYCCECDTVTSSHLGILQLRM</sequence>
<accession>A0AAV3Y9R2</accession>
<evidence type="ECO:0000313" key="1">
    <source>
        <dbReference type="EMBL" id="GFN79247.1"/>
    </source>
</evidence>
<comment type="caution">
    <text evidence="1">The sequence shown here is derived from an EMBL/GenBank/DDBJ whole genome shotgun (WGS) entry which is preliminary data.</text>
</comment>